<name>A0A699Z4W9_HAELA</name>
<dbReference type="EMBL" id="BLLF01000686">
    <property type="protein sequence ID" value="GFH14099.1"/>
    <property type="molecule type" value="Genomic_DNA"/>
</dbReference>
<keyword evidence="3" id="KW-1185">Reference proteome</keyword>
<comment type="caution">
    <text evidence="2">The sequence shown here is derived from an EMBL/GenBank/DDBJ whole genome shotgun (WGS) entry which is preliminary data.</text>
</comment>
<keyword evidence="1" id="KW-0732">Signal</keyword>
<evidence type="ECO:0000313" key="3">
    <source>
        <dbReference type="Proteomes" id="UP000485058"/>
    </source>
</evidence>
<gene>
    <name evidence="2" type="ORF">HaLaN_10087</name>
</gene>
<feature type="signal peptide" evidence="1">
    <location>
        <begin position="1"/>
        <end position="18"/>
    </location>
</feature>
<dbReference type="AlphaFoldDB" id="A0A699Z4W9"/>
<feature type="chain" id="PRO_5025578693" evidence="1">
    <location>
        <begin position="19"/>
        <end position="103"/>
    </location>
</feature>
<sequence>MRDLKENVLLLCLGGVRAIVTAEKALLFEPASAASQRFMDTIVPHLEAKADQHNNHQDRRTGLRAPPFELEVLEGALIVATGYGVNAAAHCYGGSAGHKFMGT</sequence>
<evidence type="ECO:0000256" key="1">
    <source>
        <dbReference type="SAM" id="SignalP"/>
    </source>
</evidence>
<proteinExistence type="predicted"/>
<dbReference type="Proteomes" id="UP000485058">
    <property type="component" value="Unassembled WGS sequence"/>
</dbReference>
<accession>A0A699Z4W9</accession>
<organism evidence="2 3">
    <name type="scientific">Haematococcus lacustris</name>
    <name type="common">Green alga</name>
    <name type="synonym">Haematococcus pluvialis</name>
    <dbReference type="NCBI Taxonomy" id="44745"/>
    <lineage>
        <taxon>Eukaryota</taxon>
        <taxon>Viridiplantae</taxon>
        <taxon>Chlorophyta</taxon>
        <taxon>core chlorophytes</taxon>
        <taxon>Chlorophyceae</taxon>
        <taxon>CS clade</taxon>
        <taxon>Chlamydomonadales</taxon>
        <taxon>Haematococcaceae</taxon>
        <taxon>Haematococcus</taxon>
    </lineage>
</organism>
<reference evidence="2 3" key="1">
    <citation type="submission" date="2020-02" db="EMBL/GenBank/DDBJ databases">
        <title>Draft genome sequence of Haematococcus lacustris strain NIES-144.</title>
        <authorList>
            <person name="Morimoto D."/>
            <person name="Nakagawa S."/>
            <person name="Yoshida T."/>
            <person name="Sawayama S."/>
        </authorList>
    </citation>
    <scope>NUCLEOTIDE SEQUENCE [LARGE SCALE GENOMIC DNA]</scope>
    <source>
        <strain evidence="2 3">NIES-144</strain>
    </source>
</reference>
<protein>
    <submittedName>
        <fullName evidence="2">Uncharacterized protein</fullName>
    </submittedName>
</protein>
<evidence type="ECO:0000313" key="2">
    <source>
        <dbReference type="EMBL" id="GFH14099.1"/>
    </source>
</evidence>